<dbReference type="PANTHER" id="PTHR41773">
    <property type="entry name" value="GTP PYROPHOSPHATASE-RELATED"/>
    <property type="match status" value="1"/>
</dbReference>
<dbReference type="GO" id="GO:0015970">
    <property type="term" value="P:guanosine tetraphosphate biosynthetic process"/>
    <property type="evidence" value="ECO:0007669"/>
    <property type="project" value="UniProtKB-UniPathway"/>
</dbReference>
<dbReference type="AlphaFoldDB" id="A0A3P7RTJ8"/>
<keyword evidence="4" id="KW-1185">Reference proteome</keyword>
<dbReference type="UniPathway" id="UPA00908">
    <property type="reaction ID" value="UER00884"/>
</dbReference>
<dbReference type="InterPro" id="IPR007685">
    <property type="entry name" value="RelA_SpoT"/>
</dbReference>
<dbReference type="Gene3D" id="3.30.460.10">
    <property type="entry name" value="Beta Polymerase, domain 2"/>
    <property type="match status" value="1"/>
</dbReference>
<dbReference type="InterPro" id="IPR043519">
    <property type="entry name" value="NT_sf"/>
</dbReference>
<feature type="domain" description="RelA/SpoT" evidence="2">
    <location>
        <begin position="3"/>
        <end position="49"/>
    </location>
</feature>
<evidence type="ECO:0000259" key="2">
    <source>
        <dbReference type="Pfam" id="PF04607"/>
    </source>
</evidence>
<evidence type="ECO:0000313" key="3">
    <source>
        <dbReference type="EMBL" id="VDN46192.1"/>
    </source>
</evidence>
<gene>
    <name evidence="3" type="ORF">PATL70BA_0344</name>
</gene>
<accession>A0A3P7RTJ8</accession>
<comment type="pathway">
    <text evidence="1">Purine metabolism; ppGpp biosynthesis; ppGpp from GTP: step 1/2.</text>
</comment>
<dbReference type="KEGG" id="cbar:PATL70BA_0344"/>
<name>A0A3P7RTJ8_9FIRM</name>
<dbReference type="SUPFAM" id="SSF81301">
    <property type="entry name" value="Nucleotidyltransferase"/>
    <property type="match status" value="1"/>
</dbReference>
<evidence type="ECO:0000313" key="4">
    <source>
        <dbReference type="Proteomes" id="UP000279029"/>
    </source>
</evidence>
<dbReference type="Pfam" id="PF04607">
    <property type="entry name" value="RelA_SpoT"/>
    <property type="match status" value="1"/>
</dbReference>
<organism evidence="3 4">
    <name type="scientific">Petrocella atlantisensis</name>
    <dbReference type="NCBI Taxonomy" id="2173034"/>
    <lineage>
        <taxon>Bacteria</taxon>
        <taxon>Bacillati</taxon>
        <taxon>Bacillota</taxon>
        <taxon>Clostridia</taxon>
        <taxon>Lachnospirales</taxon>
        <taxon>Vallitaleaceae</taxon>
        <taxon>Petrocella</taxon>
    </lineage>
</organism>
<sequence length="50" mass="6020">MDRFGYLSVHYIAELKDDAIIPEHKKLKKLKFEIQVRTLLQHAWSEVEHD</sequence>
<evidence type="ECO:0000256" key="1">
    <source>
        <dbReference type="ARBA" id="ARBA00004976"/>
    </source>
</evidence>
<proteinExistence type="predicted"/>
<dbReference type="PANTHER" id="PTHR41773:SF1">
    <property type="entry name" value="RELA_SPOT DOMAIN-CONTAINING PROTEIN"/>
    <property type="match status" value="1"/>
</dbReference>
<dbReference type="RefSeq" id="WP_172596058.1">
    <property type="nucleotide sequence ID" value="NZ_LR130778.1"/>
</dbReference>
<dbReference type="Proteomes" id="UP000279029">
    <property type="component" value="Chromosome"/>
</dbReference>
<reference evidence="3 4" key="1">
    <citation type="submission" date="2018-09" db="EMBL/GenBank/DDBJ databases">
        <authorList>
            <person name="Postec A."/>
        </authorList>
    </citation>
    <scope>NUCLEOTIDE SEQUENCE [LARGE SCALE GENOMIC DNA]</scope>
    <source>
        <strain evidence="3">70B-A</strain>
    </source>
</reference>
<dbReference type="EMBL" id="LR130778">
    <property type="protein sequence ID" value="VDN46192.1"/>
    <property type="molecule type" value="Genomic_DNA"/>
</dbReference>
<protein>
    <recommendedName>
        <fullName evidence="2">RelA/SpoT domain-containing protein</fullName>
    </recommendedName>
</protein>